<dbReference type="InterPro" id="IPR036955">
    <property type="entry name" value="AP2/ERF_dom_sf"/>
</dbReference>
<protein>
    <submittedName>
        <fullName evidence="10">DNA-binding transcription factor</fullName>
    </submittedName>
</protein>
<dbReference type="InterPro" id="IPR044808">
    <property type="entry name" value="ERF_plant"/>
</dbReference>
<evidence type="ECO:0000256" key="1">
    <source>
        <dbReference type="ARBA" id="ARBA00004123"/>
    </source>
</evidence>
<dbReference type="Pfam" id="PF00847">
    <property type="entry name" value="AP2"/>
    <property type="match status" value="1"/>
</dbReference>
<evidence type="ECO:0000259" key="9">
    <source>
        <dbReference type="PROSITE" id="PS51032"/>
    </source>
</evidence>
<keyword evidence="7" id="KW-0804">Transcription</keyword>
<evidence type="ECO:0000256" key="3">
    <source>
        <dbReference type="ARBA" id="ARBA00022821"/>
    </source>
</evidence>
<dbReference type="GO" id="GO:0003700">
    <property type="term" value="F:DNA-binding transcription factor activity"/>
    <property type="evidence" value="ECO:0007669"/>
    <property type="project" value="InterPro"/>
</dbReference>
<evidence type="ECO:0000256" key="5">
    <source>
        <dbReference type="ARBA" id="ARBA00023125"/>
    </source>
</evidence>
<feature type="domain" description="AP2/ERF" evidence="9">
    <location>
        <begin position="102"/>
        <end position="160"/>
    </location>
</feature>
<dbReference type="InterPro" id="IPR016177">
    <property type="entry name" value="DNA-bd_dom_sf"/>
</dbReference>
<evidence type="ECO:0000256" key="4">
    <source>
        <dbReference type="ARBA" id="ARBA00023015"/>
    </source>
</evidence>
<dbReference type="PRINTS" id="PR00367">
    <property type="entry name" value="ETHRSPELEMNT"/>
</dbReference>
<gene>
    <name evidence="10" type="ORF">LIER_35629</name>
</gene>
<proteinExistence type="predicted"/>
<comment type="caution">
    <text evidence="10">The sequence shown here is derived from an EMBL/GenBank/DDBJ whole genome shotgun (WGS) entry which is preliminary data.</text>
</comment>
<sequence>MTMDSVIPPLNSSNSTSDFEISSFFDQPNNTQINFIGFETKNPQMIFANESNNSTNSSPKQARSLNERKPVLNKIDIPQSKTIEAWKNTMQGIEEVPVDKKHYRGVRQRPWGKFAAEIRDPNRKGARIWLGTFEKAVEAAKAYDRAAFKLRGSKAILNFPLEIGSSHQENDVDNFGTKKRLLGTENEGRNENKKRLKEMKEEMAARPLTPSCWKHVWDYGDGMGIFEVPPLSPLMDQSQQLMVTSKFMELMIIELGYECV</sequence>
<dbReference type="Gene3D" id="3.30.730.10">
    <property type="entry name" value="AP2/ERF domain"/>
    <property type="match status" value="1"/>
</dbReference>
<dbReference type="PROSITE" id="PS51032">
    <property type="entry name" value="AP2_ERF"/>
    <property type="match status" value="1"/>
</dbReference>
<dbReference type="EMBL" id="BAABME010015747">
    <property type="protein sequence ID" value="GAA0142761.1"/>
    <property type="molecule type" value="Genomic_DNA"/>
</dbReference>
<name>A0AAV3NWF0_LITER</name>
<evidence type="ECO:0000256" key="7">
    <source>
        <dbReference type="ARBA" id="ARBA00023163"/>
    </source>
</evidence>
<dbReference type="GO" id="GO:0006952">
    <property type="term" value="P:defense response"/>
    <property type="evidence" value="ECO:0007669"/>
    <property type="project" value="UniProtKB-KW"/>
</dbReference>
<keyword evidence="5 10" id="KW-0238">DNA-binding</keyword>
<evidence type="ECO:0000313" key="10">
    <source>
        <dbReference type="EMBL" id="GAA0142761.1"/>
    </source>
</evidence>
<dbReference type="GO" id="GO:0000976">
    <property type="term" value="F:transcription cis-regulatory region binding"/>
    <property type="evidence" value="ECO:0007669"/>
    <property type="project" value="UniProtKB-ARBA"/>
</dbReference>
<evidence type="ECO:0000256" key="6">
    <source>
        <dbReference type="ARBA" id="ARBA00023159"/>
    </source>
</evidence>
<evidence type="ECO:0000256" key="8">
    <source>
        <dbReference type="ARBA" id="ARBA00023242"/>
    </source>
</evidence>
<comment type="subcellular location">
    <subcellularLocation>
        <location evidence="1">Nucleus</location>
    </subcellularLocation>
</comment>
<keyword evidence="3" id="KW-0611">Plant defense</keyword>
<keyword evidence="6" id="KW-0010">Activator</keyword>
<keyword evidence="4" id="KW-0805">Transcription regulation</keyword>
<keyword evidence="11" id="KW-1185">Reference proteome</keyword>
<dbReference type="PANTHER" id="PTHR31190:SF499">
    <property type="entry name" value="ETHYLENE-RESPONSIVE TRANSCRIPTION FACTOR ERF105"/>
    <property type="match status" value="1"/>
</dbReference>
<dbReference type="PANTHER" id="PTHR31190">
    <property type="entry name" value="DNA-BINDING DOMAIN"/>
    <property type="match status" value="1"/>
</dbReference>
<evidence type="ECO:0000313" key="11">
    <source>
        <dbReference type="Proteomes" id="UP001454036"/>
    </source>
</evidence>
<keyword evidence="2" id="KW-0936">Ethylene signaling pathway</keyword>
<organism evidence="10 11">
    <name type="scientific">Lithospermum erythrorhizon</name>
    <name type="common">Purple gromwell</name>
    <name type="synonym">Lithospermum officinale var. erythrorhizon</name>
    <dbReference type="NCBI Taxonomy" id="34254"/>
    <lineage>
        <taxon>Eukaryota</taxon>
        <taxon>Viridiplantae</taxon>
        <taxon>Streptophyta</taxon>
        <taxon>Embryophyta</taxon>
        <taxon>Tracheophyta</taxon>
        <taxon>Spermatophyta</taxon>
        <taxon>Magnoliopsida</taxon>
        <taxon>eudicotyledons</taxon>
        <taxon>Gunneridae</taxon>
        <taxon>Pentapetalae</taxon>
        <taxon>asterids</taxon>
        <taxon>lamiids</taxon>
        <taxon>Boraginales</taxon>
        <taxon>Boraginaceae</taxon>
        <taxon>Boraginoideae</taxon>
        <taxon>Lithospermeae</taxon>
        <taxon>Lithospermum</taxon>
    </lineage>
</organism>
<accession>A0AAV3NWF0</accession>
<dbReference type="GO" id="GO:0009873">
    <property type="term" value="P:ethylene-activated signaling pathway"/>
    <property type="evidence" value="ECO:0007669"/>
    <property type="project" value="UniProtKB-KW"/>
</dbReference>
<dbReference type="SMART" id="SM00380">
    <property type="entry name" value="AP2"/>
    <property type="match status" value="1"/>
</dbReference>
<dbReference type="Proteomes" id="UP001454036">
    <property type="component" value="Unassembled WGS sequence"/>
</dbReference>
<dbReference type="GO" id="GO:0005634">
    <property type="term" value="C:nucleus"/>
    <property type="evidence" value="ECO:0007669"/>
    <property type="project" value="UniProtKB-SubCell"/>
</dbReference>
<dbReference type="FunFam" id="3.30.730.10:FF:000001">
    <property type="entry name" value="Ethylene-responsive transcription factor 2"/>
    <property type="match status" value="1"/>
</dbReference>
<evidence type="ECO:0000256" key="2">
    <source>
        <dbReference type="ARBA" id="ARBA00022745"/>
    </source>
</evidence>
<reference evidence="10 11" key="1">
    <citation type="submission" date="2024-01" db="EMBL/GenBank/DDBJ databases">
        <title>The complete chloroplast genome sequence of Lithospermum erythrorhizon: insights into the phylogenetic relationship among Boraginaceae species and the maternal lineages of purple gromwells.</title>
        <authorList>
            <person name="Okada T."/>
            <person name="Watanabe K."/>
        </authorList>
    </citation>
    <scope>NUCLEOTIDE SEQUENCE [LARGE SCALE GENOMIC DNA]</scope>
</reference>
<dbReference type="InterPro" id="IPR001471">
    <property type="entry name" value="AP2/ERF_dom"/>
</dbReference>
<dbReference type="AlphaFoldDB" id="A0AAV3NWF0"/>
<dbReference type="CDD" id="cd00018">
    <property type="entry name" value="AP2"/>
    <property type="match status" value="1"/>
</dbReference>
<dbReference type="SUPFAM" id="SSF54171">
    <property type="entry name" value="DNA-binding domain"/>
    <property type="match status" value="1"/>
</dbReference>
<keyword evidence="8" id="KW-0539">Nucleus</keyword>